<dbReference type="RefSeq" id="WP_061805107.1">
    <property type="nucleotide sequence ID" value="NZ_FOXX01000003.1"/>
</dbReference>
<gene>
    <name evidence="5" type="ORF">SAMN02745910_01677</name>
</gene>
<evidence type="ECO:0000313" key="5">
    <source>
        <dbReference type="EMBL" id="SFQ49465.1"/>
    </source>
</evidence>
<dbReference type="PROSITE" id="PS00894">
    <property type="entry name" value="HTH_DEOR_1"/>
    <property type="match status" value="1"/>
</dbReference>
<evidence type="ECO:0000256" key="3">
    <source>
        <dbReference type="ARBA" id="ARBA00023163"/>
    </source>
</evidence>
<evidence type="ECO:0000256" key="2">
    <source>
        <dbReference type="ARBA" id="ARBA00023125"/>
    </source>
</evidence>
<dbReference type="SUPFAM" id="SSF46785">
    <property type="entry name" value="Winged helix' DNA-binding domain"/>
    <property type="match status" value="1"/>
</dbReference>
<protein>
    <submittedName>
        <fullName evidence="5">Transcriptional regulator, DeoR family</fullName>
    </submittedName>
</protein>
<dbReference type="SMART" id="SM00420">
    <property type="entry name" value="HTH_DEOR"/>
    <property type="match status" value="1"/>
</dbReference>
<keyword evidence="6" id="KW-1185">Reference proteome</keyword>
<dbReference type="PANTHER" id="PTHR30363">
    <property type="entry name" value="HTH-TYPE TRANSCRIPTIONAL REGULATOR SRLR-RELATED"/>
    <property type="match status" value="1"/>
</dbReference>
<dbReference type="InterPro" id="IPR036388">
    <property type="entry name" value="WH-like_DNA-bd_sf"/>
</dbReference>
<comment type="caution">
    <text evidence="5">The sequence shown here is derived from an EMBL/GenBank/DDBJ whole genome shotgun (WGS) entry which is preliminary data.</text>
</comment>
<dbReference type="EMBL" id="FOXX01000003">
    <property type="protein sequence ID" value="SFQ49465.1"/>
    <property type="molecule type" value="Genomic_DNA"/>
</dbReference>
<proteinExistence type="predicted"/>
<dbReference type="SUPFAM" id="SSF100950">
    <property type="entry name" value="NagB/RpiA/CoA transferase-like"/>
    <property type="match status" value="1"/>
</dbReference>
<evidence type="ECO:0000313" key="6">
    <source>
        <dbReference type="Proteomes" id="UP000182762"/>
    </source>
</evidence>
<dbReference type="PRINTS" id="PR00037">
    <property type="entry name" value="HTHLACR"/>
</dbReference>
<dbReference type="InterPro" id="IPR037171">
    <property type="entry name" value="NagB/RpiA_transferase-like"/>
</dbReference>
<name>A0A1I5YZJ3_9BACI</name>
<keyword evidence="3" id="KW-0804">Transcription</keyword>
<dbReference type="PANTHER" id="PTHR30363:SF60">
    <property type="entry name" value="HTH-TYPE TRANSCRIPTIONAL REGULATOR IOLR"/>
    <property type="match status" value="1"/>
</dbReference>
<dbReference type="InterPro" id="IPR018356">
    <property type="entry name" value="Tscrpt_reg_HTH_DeoR_CS"/>
</dbReference>
<dbReference type="InterPro" id="IPR050313">
    <property type="entry name" value="Carb_Metab_HTH_regulators"/>
</dbReference>
<evidence type="ECO:0000256" key="1">
    <source>
        <dbReference type="ARBA" id="ARBA00023015"/>
    </source>
</evidence>
<dbReference type="Proteomes" id="UP000182762">
    <property type="component" value="Unassembled WGS sequence"/>
</dbReference>
<evidence type="ECO:0000259" key="4">
    <source>
        <dbReference type="PROSITE" id="PS51000"/>
    </source>
</evidence>
<dbReference type="PROSITE" id="PS51000">
    <property type="entry name" value="HTH_DEOR_2"/>
    <property type="match status" value="1"/>
</dbReference>
<dbReference type="SMART" id="SM01134">
    <property type="entry name" value="DeoRC"/>
    <property type="match status" value="1"/>
</dbReference>
<accession>A0A1I5YZJ3</accession>
<dbReference type="Pfam" id="PF00455">
    <property type="entry name" value="DeoRC"/>
    <property type="match status" value="1"/>
</dbReference>
<dbReference type="Pfam" id="PF08220">
    <property type="entry name" value="HTH_DeoR"/>
    <property type="match status" value="1"/>
</dbReference>
<dbReference type="Gene3D" id="3.40.50.1360">
    <property type="match status" value="1"/>
</dbReference>
<keyword evidence="2" id="KW-0238">DNA-binding</keyword>
<dbReference type="InterPro" id="IPR036390">
    <property type="entry name" value="WH_DNA-bd_sf"/>
</dbReference>
<dbReference type="Gene3D" id="1.10.10.10">
    <property type="entry name" value="Winged helix-like DNA-binding domain superfamily/Winged helix DNA-binding domain"/>
    <property type="match status" value="1"/>
</dbReference>
<sequence length="253" mass="28428">MLKAKRIQQIQDYVLEHQSVSLDELVTVFDVSKNTIRRDVQMLVDQGVVKKVYGGVAVDHAQLESFNDRKTRNQLAKQAIAKEAADYVEDGDVIFIDSGTTTLEMLEFVKNKNITVITNNLDFIVYALPYENLKVISTGGALERETKSFSSFKNMDLLKTYNVNKAFMASTGVSISNGVTNSSPVESEIKQAVVRRSVEVFLLIDHTKFDKYALITYCELAELDYLITDASPNESYGNYAERNNINIVIAQND</sequence>
<organism evidence="5 6">
    <name type="scientific">Priestia endophytica DSM 13796</name>
    <dbReference type="NCBI Taxonomy" id="1121089"/>
    <lineage>
        <taxon>Bacteria</taxon>
        <taxon>Bacillati</taxon>
        <taxon>Bacillota</taxon>
        <taxon>Bacilli</taxon>
        <taxon>Bacillales</taxon>
        <taxon>Bacillaceae</taxon>
        <taxon>Priestia</taxon>
    </lineage>
</organism>
<keyword evidence="1" id="KW-0805">Transcription regulation</keyword>
<dbReference type="GeneID" id="93710375"/>
<feature type="domain" description="HTH deoR-type" evidence="4">
    <location>
        <begin position="3"/>
        <end position="58"/>
    </location>
</feature>
<dbReference type="InterPro" id="IPR001034">
    <property type="entry name" value="DeoR_HTH"/>
</dbReference>
<dbReference type="InterPro" id="IPR014036">
    <property type="entry name" value="DeoR-like_C"/>
</dbReference>
<reference evidence="5 6" key="1">
    <citation type="submission" date="2016-10" db="EMBL/GenBank/DDBJ databases">
        <authorList>
            <person name="Varghese N."/>
            <person name="Submissions S."/>
        </authorList>
    </citation>
    <scope>NUCLEOTIDE SEQUENCE [LARGE SCALE GENOMIC DNA]</scope>
    <source>
        <strain evidence="5 6">DSM 13796</strain>
    </source>
</reference>